<proteinExistence type="predicted"/>
<reference evidence="2" key="1">
    <citation type="submission" date="2017-11" db="EMBL/GenBank/DDBJ databases">
        <authorList>
            <person name="Kajale S.C."/>
            <person name="Sharma A."/>
        </authorList>
    </citation>
    <scope>NUCLEOTIDE SEQUENCE</scope>
    <source>
        <strain evidence="2">LS1_42</strain>
    </source>
</reference>
<evidence type="ECO:0000256" key="1">
    <source>
        <dbReference type="SAM" id="MobiDB-lite"/>
    </source>
</evidence>
<feature type="compositionally biased region" description="Basic and acidic residues" evidence="1">
    <location>
        <begin position="69"/>
        <end position="92"/>
    </location>
</feature>
<sequence length="92" mass="10175">MADPEDGKVDLHSLSSHPVGGRRAFARLVPLFRTEELRLTPVQRTLLRWRALSAGRTPVRTVNNSVRGTNERSAARSAADRRTASGREPVSE</sequence>
<feature type="region of interest" description="Disordered" evidence="1">
    <location>
        <begin position="60"/>
        <end position="92"/>
    </location>
</feature>
<protein>
    <submittedName>
        <fullName evidence="2">Uncharacterized protein</fullName>
    </submittedName>
</protein>
<evidence type="ECO:0000313" key="2">
    <source>
        <dbReference type="EMBL" id="TYL40194.1"/>
    </source>
</evidence>
<comment type="caution">
    <text evidence="2">The sequence shown here is derived from an EMBL/GenBank/DDBJ whole genome shotgun (WGS) entry which is preliminary data.</text>
</comment>
<name>A0A8J8TTR8_9EURY</name>
<dbReference type="EMBL" id="PHNJ01000001">
    <property type="protein sequence ID" value="TYL40194.1"/>
    <property type="molecule type" value="Genomic_DNA"/>
</dbReference>
<organism evidence="2 3">
    <name type="scientific">Natronococcus pandeyae</name>
    <dbReference type="NCBI Taxonomy" id="2055836"/>
    <lineage>
        <taxon>Archaea</taxon>
        <taxon>Methanobacteriati</taxon>
        <taxon>Methanobacteriota</taxon>
        <taxon>Stenosarchaea group</taxon>
        <taxon>Halobacteria</taxon>
        <taxon>Halobacteriales</taxon>
        <taxon>Natrialbaceae</taxon>
        <taxon>Natronococcus</taxon>
    </lineage>
</organism>
<evidence type="ECO:0000313" key="3">
    <source>
        <dbReference type="Proteomes" id="UP000766904"/>
    </source>
</evidence>
<dbReference type="AlphaFoldDB" id="A0A8J8TTR8"/>
<gene>
    <name evidence="2" type="ORF">CV102_01020</name>
</gene>
<dbReference type="Proteomes" id="UP000766904">
    <property type="component" value="Unassembled WGS sequence"/>
</dbReference>
<accession>A0A8J8TTR8</accession>
<keyword evidence="3" id="KW-1185">Reference proteome</keyword>